<dbReference type="AlphaFoldDB" id="A0A9P5HHS1"/>
<keyword evidence="3" id="KW-1185">Reference proteome</keyword>
<proteinExistence type="predicted"/>
<dbReference type="OrthoDB" id="3596450at2759"/>
<organism evidence="2 3">
    <name type="scientific">Cylindrodendrum hubeiense</name>
    <dbReference type="NCBI Taxonomy" id="595255"/>
    <lineage>
        <taxon>Eukaryota</taxon>
        <taxon>Fungi</taxon>
        <taxon>Dikarya</taxon>
        <taxon>Ascomycota</taxon>
        <taxon>Pezizomycotina</taxon>
        <taxon>Sordariomycetes</taxon>
        <taxon>Hypocreomycetidae</taxon>
        <taxon>Hypocreales</taxon>
        <taxon>Nectriaceae</taxon>
        <taxon>Cylindrodendrum</taxon>
    </lineage>
</organism>
<evidence type="ECO:0000313" key="3">
    <source>
        <dbReference type="Proteomes" id="UP000722485"/>
    </source>
</evidence>
<dbReference type="Proteomes" id="UP000722485">
    <property type="component" value="Unassembled WGS sequence"/>
</dbReference>
<reference evidence="2" key="1">
    <citation type="submission" date="2020-03" db="EMBL/GenBank/DDBJ databases">
        <title>Draft Genome Sequence of Cylindrodendrum hubeiense.</title>
        <authorList>
            <person name="Buettner E."/>
            <person name="Kellner H."/>
        </authorList>
    </citation>
    <scope>NUCLEOTIDE SEQUENCE</scope>
    <source>
        <strain evidence="2">IHI 201604</strain>
    </source>
</reference>
<evidence type="ECO:0000313" key="2">
    <source>
        <dbReference type="EMBL" id="KAF7554337.1"/>
    </source>
</evidence>
<protein>
    <submittedName>
        <fullName evidence="2">Uncharacterized protein</fullName>
    </submittedName>
</protein>
<accession>A0A9P5HHS1</accession>
<evidence type="ECO:0000256" key="1">
    <source>
        <dbReference type="SAM" id="MobiDB-lite"/>
    </source>
</evidence>
<feature type="region of interest" description="Disordered" evidence="1">
    <location>
        <begin position="384"/>
        <end position="413"/>
    </location>
</feature>
<comment type="caution">
    <text evidence="2">The sequence shown here is derived from an EMBL/GenBank/DDBJ whole genome shotgun (WGS) entry which is preliminary data.</text>
</comment>
<gene>
    <name evidence="2" type="ORF">G7Z17_g2942</name>
</gene>
<name>A0A9P5HHS1_9HYPO</name>
<dbReference type="EMBL" id="JAANBB010000033">
    <property type="protein sequence ID" value="KAF7554337.1"/>
    <property type="molecule type" value="Genomic_DNA"/>
</dbReference>
<sequence length="413" mass="46779">MTLQSFGLFPNFPSEIQDLIWDSAVRPATGSHVHSFIITDHHRQNFDLKSAPGFFLKLGAEGRVNAGFKLAVPQDDPNSGPNSSVYLSDRGLWMTCKQSRAAMERRFPKNEWWSEMPGQGHPPRLARAGEYFGQQNVAHTASYVDANAEVQHITIRPDEDLIYFKPLQVRTTNWFHHYAYNDVPLIDYRGYSTASPASSFLGLHVALDYDPLMLESLAEREIDHCSHRPPAFSSTSIIDMLDVFHESAGRTIWFIDQRLRRLDGISAKNTTSKVQSETSSLETSSIGLPSDTQDERRVFYSNDCVFTEVKRTDLSEWVMDEENSNGSVFDFFDLLQQVVGGRLEIEGSDRMRVLACEAAPGAALRPVAKKMGSFECPLCVKEREESMPRRKKHSTDVESDDDGFDWENFSLFD</sequence>